<evidence type="ECO:0000256" key="2">
    <source>
        <dbReference type="ARBA" id="ARBA00007441"/>
    </source>
</evidence>
<dbReference type="InterPro" id="IPR015422">
    <property type="entry name" value="PyrdxlP-dep_Trfase_small"/>
</dbReference>
<evidence type="ECO:0000256" key="4">
    <source>
        <dbReference type="ARBA" id="ARBA00022576"/>
    </source>
</evidence>
<dbReference type="InterPro" id="IPR015424">
    <property type="entry name" value="PyrdxlP-dep_Trfase"/>
</dbReference>
<comment type="subunit">
    <text evidence="3">Homodimer.</text>
</comment>
<dbReference type="Pfam" id="PF00155">
    <property type="entry name" value="Aminotran_1_2"/>
    <property type="match status" value="1"/>
</dbReference>
<evidence type="ECO:0000259" key="7">
    <source>
        <dbReference type="Pfam" id="PF00155"/>
    </source>
</evidence>
<dbReference type="PANTHER" id="PTHR11879:SF22">
    <property type="entry name" value="ASPARTATE AMINOTRANSFERASE, MITOCHONDRIAL"/>
    <property type="match status" value="1"/>
</dbReference>
<evidence type="ECO:0000313" key="8">
    <source>
        <dbReference type="EMBL" id="MCQ5122607.1"/>
    </source>
</evidence>
<dbReference type="CDD" id="cd00609">
    <property type="entry name" value="AAT_like"/>
    <property type="match status" value="1"/>
</dbReference>
<protein>
    <submittedName>
        <fullName evidence="8">Aminotransferase class I/II-fold pyridoxal phosphate-dependent enzyme</fullName>
    </submittedName>
</protein>
<dbReference type="Gene3D" id="3.40.640.10">
    <property type="entry name" value="Type I PLP-dependent aspartate aminotransferase-like (Major domain)"/>
    <property type="match status" value="1"/>
</dbReference>
<comment type="caution">
    <text evidence="8">The sequence shown here is derived from an EMBL/GenBank/DDBJ whole genome shotgun (WGS) entry which is preliminary data.</text>
</comment>
<gene>
    <name evidence="8" type="ORF">NE663_10125</name>
</gene>
<keyword evidence="6" id="KW-0663">Pyridoxal phosphate</keyword>
<comment type="similarity">
    <text evidence="2">Belongs to the class-I pyridoxal-phosphate-dependent aminotransferase family.</text>
</comment>
<evidence type="ECO:0000256" key="1">
    <source>
        <dbReference type="ARBA" id="ARBA00001933"/>
    </source>
</evidence>
<dbReference type="Gene3D" id="3.90.1150.10">
    <property type="entry name" value="Aspartate Aminotransferase, domain 1"/>
    <property type="match status" value="1"/>
</dbReference>
<evidence type="ECO:0000256" key="5">
    <source>
        <dbReference type="ARBA" id="ARBA00022679"/>
    </source>
</evidence>
<accession>A0ABT1SN00</accession>
<dbReference type="PANTHER" id="PTHR11879">
    <property type="entry name" value="ASPARTATE AMINOTRANSFERASE"/>
    <property type="match status" value="1"/>
</dbReference>
<reference evidence="8 9" key="1">
    <citation type="submission" date="2022-06" db="EMBL/GenBank/DDBJ databases">
        <title>Isolation of gut microbiota from human fecal samples.</title>
        <authorList>
            <person name="Pamer E.G."/>
            <person name="Barat B."/>
            <person name="Waligurski E."/>
            <person name="Medina S."/>
            <person name="Paddock L."/>
            <person name="Mostad J."/>
        </authorList>
    </citation>
    <scope>NUCLEOTIDE SEQUENCE [LARGE SCALE GENOMIC DNA]</scope>
    <source>
        <strain evidence="8 9">DFI.6.1</strain>
    </source>
</reference>
<dbReference type="EMBL" id="JANGCH010000020">
    <property type="protein sequence ID" value="MCQ5122607.1"/>
    <property type="molecule type" value="Genomic_DNA"/>
</dbReference>
<keyword evidence="9" id="KW-1185">Reference proteome</keyword>
<dbReference type="Proteomes" id="UP001524435">
    <property type="component" value="Unassembled WGS sequence"/>
</dbReference>
<dbReference type="RefSeq" id="WP_256198306.1">
    <property type="nucleotide sequence ID" value="NZ_CANTYB010000022.1"/>
</dbReference>
<dbReference type="GO" id="GO:0008483">
    <property type="term" value="F:transaminase activity"/>
    <property type="evidence" value="ECO:0007669"/>
    <property type="project" value="UniProtKB-KW"/>
</dbReference>
<keyword evidence="4 8" id="KW-0032">Aminotransferase</keyword>
<proteinExistence type="inferred from homology"/>
<keyword evidence="5" id="KW-0808">Transferase</keyword>
<name>A0ABT1SN00_9FIRM</name>
<evidence type="ECO:0000313" key="9">
    <source>
        <dbReference type="Proteomes" id="UP001524435"/>
    </source>
</evidence>
<organism evidence="8 9">
    <name type="scientific">Massilicoli timonensis</name>
    <dbReference type="NCBI Taxonomy" id="2015901"/>
    <lineage>
        <taxon>Bacteria</taxon>
        <taxon>Bacillati</taxon>
        <taxon>Bacillota</taxon>
        <taxon>Erysipelotrichia</taxon>
        <taxon>Erysipelotrichales</taxon>
        <taxon>Erysipelotrichaceae</taxon>
        <taxon>Massilicoli</taxon>
    </lineage>
</organism>
<feature type="domain" description="Aminotransferase class I/classII large" evidence="7">
    <location>
        <begin position="75"/>
        <end position="401"/>
    </location>
</feature>
<sequence>MAFVKKQVDVTPIEDTVFAIVKLAKQAIMEKGEDAVVNATIGSLYGEDGRIVAYDSVFGPYDRIKKEVKAAYAASFTGNESYRKQVYEWVCGDNKLHLAHSVIATAGGSGAVSIAINEMLDEGQTLVIPKIAWGSYALMASMHNVAVTSYELFDGDRFHLRDFERVCREVMEKQHKLLVVINDPCHNPTGYSMSMAEWKQVIGFLNELSALGDVVILNDVAYIDYAYQKDARAYLSVLNEMNAHVMCIVAFSCSKTLTSYGLRCGAALLLAKDAAQVREVEIVFEKMARSLWSNIPNAAMENFTYVTTIGKDAFLQEKQEYVELLRKRSACFIEEAEACALPCYPYKEGFFVTVKMPDNQTRDRFHEALMKQDIYTVKVNTGIRVAICSLPLKKCEGLAKRMKEIYVQVEAER</sequence>
<dbReference type="InterPro" id="IPR004839">
    <property type="entry name" value="Aminotransferase_I/II_large"/>
</dbReference>
<dbReference type="SUPFAM" id="SSF53383">
    <property type="entry name" value="PLP-dependent transferases"/>
    <property type="match status" value="1"/>
</dbReference>
<dbReference type="InterPro" id="IPR015421">
    <property type="entry name" value="PyrdxlP-dep_Trfase_major"/>
</dbReference>
<evidence type="ECO:0000256" key="6">
    <source>
        <dbReference type="ARBA" id="ARBA00022898"/>
    </source>
</evidence>
<dbReference type="InterPro" id="IPR000796">
    <property type="entry name" value="Asp_trans"/>
</dbReference>
<comment type="cofactor">
    <cofactor evidence="1">
        <name>pyridoxal 5'-phosphate</name>
        <dbReference type="ChEBI" id="CHEBI:597326"/>
    </cofactor>
</comment>
<evidence type="ECO:0000256" key="3">
    <source>
        <dbReference type="ARBA" id="ARBA00011738"/>
    </source>
</evidence>